<comment type="caution">
    <text evidence="6">The sequence shown here is derived from an EMBL/GenBank/DDBJ whole genome shotgun (WGS) entry which is preliminary data.</text>
</comment>
<dbReference type="InterPro" id="IPR011051">
    <property type="entry name" value="RmlC_Cupin_sf"/>
</dbReference>
<evidence type="ECO:0000313" key="6">
    <source>
        <dbReference type="EMBL" id="MBB3702907.1"/>
    </source>
</evidence>
<keyword evidence="1 3" id="KW-0479">Metal-binding</keyword>
<dbReference type="PANTHER" id="PTHR42742:SF3">
    <property type="entry name" value="FRUCTOKINASE"/>
    <property type="match status" value="1"/>
</dbReference>
<reference evidence="6 7" key="1">
    <citation type="submission" date="2020-08" db="EMBL/GenBank/DDBJ databases">
        <title>Genomic Encyclopedia of Type Strains, Phase IV (KMG-IV): sequencing the most valuable type-strain genomes for metagenomic binning, comparative biology and taxonomic classification.</title>
        <authorList>
            <person name="Goeker M."/>
        </authorList>
    </citation>
    <scope>NUCLEOTIDE SEQUENCE [LARGE SCALE GENOMIC DNA]</scope>
    <source>
        <strain evidence="6 7">DSM 22548</strain>
    </source>
</reference>
<evidence type="ECO:0000259" key="5">
    <source>
        <dbReference type="Pfam" id="PF20511"/>
    </source>
</evidence>
<dbReference type="PANTHER" id="PTHR42742">
    <property type="entry name" value="TRANSCRIPTIONAL REPRESSOR MPRA"/>
    <property type="match status" value="1"/>
</dbReference>
<keyword evidence="6" id="KW-0413">Isomerase</keyword>
<dbReference type="GO" id="GO:0004476">
    <property type="term" value="F:mannose-6-phosphate isomerase activity"/>
    <property type="evidence" value="ECO:0007669"/>
    <property type="project" value="UniProtKB-EC"/>
</dbReference>
<protein>
    <submittedName>
        <fullName evidence="6">Mannose-6-phosphate isomerase</fullName>
        <ecNumber evidence="6">5.3.1.8</ecNumber>
    </submittedName>
</protein>
<dbReference type="GO" id="GO:0005975">
    <property type="term" value="P:carbohydrate metabolic process"/>
    <property type="evidence" value="ECO:0007669"/>
    <property type="project" value="InterPro"/>
</dbReference>
<dbReference type="EMBL" id="JACICA010000006">
    <property type="protein sequence ID" value="MBB3702907.1"/>
    <property type="molecule type" value="Genomic_DNA"/>
</dbReference>
<dbReference type="RefSeq" id="WP_183696652.1">
    <property type="nucleotide sequence ID" value="NZ_JACICA010000006.1"/>
</dbReference>
<dbReference type="GO" id="GO:0008270">
    <property type="term" value="F:zinc ion binding"/>
    <property type="evidence" value="ECO:0007669"/>
    <property type="project" value="InterPro"/>
</dbReference>
<feature type="active site" evidence="4">
    <location>
        <position position="202"/>
    </location>
</feature>
<dbReference type="Proteomes" id="UP000541425">
    <property type="component" value="Unassembled WGS sequence"/>
</dbReference>
<dbReference type="Pfam" id="PF20511">
    <property type="entry name" value="PMI_typeI_cat"/>
    <property type="match status" value="1"/>
</dbReference>
<dbReference type="PIRSF" id="PIRSF036894">
    <property type="entry name" value="PMI_Firm_short"/>
    <property type="match status" value="1"/>
</dbReference>
<dbReference type="InterPro" id="IPR014710">
    <property type="entry name" value="RmlC-like_jellyroll"/>
</dbReference>
<feature type="binding site" evidence="3">
    <location>
        <position position="182"/>
    </location>
    <ligand>
        <name>Zn(2+)</name>
        <dbReference type="ChEBI" id="CHEBI:29105"/>
    </ligand>
</feature>
<dbReference type="SUPFAM" id="SSF51182">
    <property type="entry name" value="RmlC-like cupins"/>
    <property type="match status" value="1"/>
</dbReference>
<dbReference type="AlphaFoldDB" id="A0A7W5UK20"/>
<evidence type="ECO:0000256" key="3">
    <source>
        <dbReference type="PIRSR" id="PIRSR036894-1"/>
    </source>
</evidence>
<evidence type="ECO:0000256" key="2">
    <source>
        <dbReference type="ARBA" id="ARBA00022833"/>
    </source>
</evidence>
<evidence type="ECO:0000256" key="1">
    <source>
        <dbReference type="ARBA" id="ARBA00022723"/>
    </source>
</evidence>
<feature type="binding site" evidence="3">
    <location>
        <position position="124"/>
    </location>
    <ligand>
        <name>Zn(2+)</name>
        <dbReference type="ChEBI" id="CHEBI:29105"/>
    </ligand>
</feature>
<accession>A0A7W5UK20</accession>
<dbReference type="InterPro" id="IPR051804">
    <property type="entry name" value="Carb_Metab_Reg_Kinase/Isom"/>
</dbReference>
<organism evidence="6 7">
    <name type="scientific">Alloprevotella rava</name>
    <dbReference type="NCBI Taxonomy" id="671218"/>
    <lineage>
        <taxon>Bacteria</taxon>
        <taxon>Pseudomonadati</taxon>
        <taxon>Bacteroidota</taxon>
        <taxon>Bacteroidia</taxon>
        <taxon>Bacteroidales</taxon>
        <taxon>Prevotellaceae</taxon>
        <taxon>Alloprevotella</taxon>
    </lineage>
</organism>
<evidence type="ECO:0000256" key="4">
    <source>
        <dbReference type="PIRSR" id="PIRSR036894-2"/>
    </source>
</evidence>
<feature type="domain" description="Phosphomannose isomerase type I catalytic" evidence="5">
    <location>
        <begin position="15"/>
        <end position="122"/>
    </location>
</feature>
<proteinExistence type="predicted"/>
<dbReference type="InterPro" id="IPR014628">
    <property type="entry name" value="Man6P_isomerase_Firm_short"/>
</dbReference>
<evidence type="ECO:0000313" key="7">
    <source>
        <dbReference type="Proteomes" id="UP000541425"/>
    </source>
</evidence>
<feature type="binding site" evidence="3">
    <location>
        <position position="107"/>
    </location>
    <ligand>
        <name>Zn(2+)</name>
        <dbReference type="ChEBI" id="CHEBI:29105"/>
    </ligand>
</feature>
<gene>
    <name evidence="6" type="ORF">FHS60_001380</name>
</gene>
<keyword evidence="2 3" id="KW-0862">Zinc</keyword>
<dbReference type="Gene3D" id="2.60.120.10">
    <property type="entry name" value="Jelly Rolls"/>
    <property type="match status" value="2"/>
</dbReference>
<comment type="cofactor">
    <cofactor evidence="3">
        <name>Zn(2+)</name>
        <dbReference type="ChEBI" id="CHEBI:29105"/>
    </cofactor>
    <text evidence="3">Binds 1 zinc ion per subunit.</text>
</comment>
<dbReference type="EC" id="5.3.1.8" evidence="6"/>
<sequence length="348" mass="39314">MQSLPTLYPLLFEPNLHEAVWGGHYLTNWKQLPHTETPIGESWEVSGIPNCSSIVANGPLAGKTLNEVIATYKGQVLGEAVYKHYDGQMPLLIKFIDAQDNLSIQVHPDDEMAKAVHGKMGKNEMWYVIKTEPGACIYSGFAQEITPYELRQRIADGSLTDVIARHEAQPGDVFYIPAGRIHAIGKGILLAEVQQSSDLTYRIFDYNRLGMDGEPRELHVDLAQQALNYKVDSQYRTRYEEKNNSANLVIDSKFFNVRVVNFDAPIHRNLIKYDSFFITMAIKGDSYIRLRSTDEQFLLREGHTCLLPAAVADCDIIPTKSGVSNKILDAFINNEYNPIKTFFKQIVK</sequence>
<dbReference type="InterPro" id="IPR046457">
    <property type="entry name" value="PMI_typeI_cat"/>
</dbReference>
<name>A0A7W5UK20_9BACT</name>
<dbReference type="CDD" id="cd07010">
    <property type="entry name" value="cupin_PMI_type_I_N_bac"/>
    <property type="match status" value="1"/>
</dbReference>